<feature type="compositionally biased region" description="Polar residues" evidence="17">
    <location>
        <begin position="568"/>
        <end position="577"/>
    </location>
</feature>
<comment type="cofactor">
    <cofactor evidence="1">
        <name>Mg(2+)</name>
        <dbReference type="ChEBI" id="CHEBI:18420"/>
    </cofactor>
</comment>
<evidence type="ECO:0000256" key="17">
    <source>
        <dbReference type="SAM" id="MobiDB-lite"/>
    </source>
</evidence>
<evidence type="ECO:0000256" key="13">
    <source>
        <dbReference type="ARBA" id="ARBA00023125"/>
    </source>
</evidence>
<evidence type="ECO:0000313" key="20">
    <source>
        <dbReference type="EMBL" id="OUS42505.1"/>
    </source>
</evidence>
<dbReference type="Gene3D" id="3.40.50.1010">
    <property type="entry name" value="5'-nuclease"/>
    <property type="match status" value="1"/>
</dbReference>
<dbReference type="GO" id="GO:0046872">
    <property type="term" value="F:metal ion binding"/>
    <property type="evidence" value="ECO:0007669"/>
    <property type="project" value="UniProtKB-KW"/>
</dbReference>
<dbReference type="PRINTS" id="PR00853">
    <property type="entry name" value="XPGRADSUPER"/>
</dbReference>
<dbReference type="Gene3D" id="1.10.150.20">
    <property type="entry name" value="5' to 3' exonuclease, C-terminal subdomain"/>
    <property type="match status" value="1"/>
</dbReference>
<dbReference type="CDD" id="cd09908">
    <property type="entry name" value="H3TH_EXO1"/>
    <property type="match status" value="1"/>
</dbReference>
<evidence type="ECO:0000256" key="10">
    <source>
        <dbReference type="ARBA" id="ARBA00022839"/>
    </source>
</evidence>
<dbReference type="SMART" id="SM00485">
    <property type="entry name" value="XPGN"/>
    <property type="match status" value="1"/>
</dbReference>
<sequence length="604" mass="66853">MGISALLPALKSIERAAHVGDAYGGAKVCVDAYVWLHRGAYACSRELCEGVKTTKHVEYFVNRARGLRRSGVEAVFVFDGGRLPGKAAEEAQRRRNRREALDKAKTHARNGNASAANECYVRAVDVTPEMAREVIEALEREGFECLTAPYEADAQMAYLVKHGFVSAVITEDSDLIAHGCKSVFTKMSPDGSGIEIRFEELGKNRGMSFVGFTPQMFLEMCVLSGCDYLPSLAGVGLKKAHSLIRRFKTYNKVLRHMKFEGISVPKDYEARFVDALMTFKYSWVYCPKRQKLVNLNDPAGVLDEKTIADLPRLIGVCHPPEIARAVATSQVHPMTFEAFARATSGKCPGRVFMQVLPVTSAPALDPDQICDEFKRREAPAGTSEPSKESAAFASFLREKPEDDAYSYKAALVHTETSKAATKTMNRSFYAALDEHENTAPSDNTRRRRNSLDSRQVANEVPTVVPDSVERPTPMQRSRLPKDISNVGGRIVAETPMAPSSVKRSPYFANAPSTSKAVTPSVRSYAAIAKDSIDRVKRSTESEFGAPPPLNKRTERTPTRTTPMRAAKQSRTTTSASRRNGKQRESGDRKFWQMSLFDTFTFDGK</sequence>
<gene>
    <name evidence="20" type="ORF">BE221DRAFT_84454</name>
</gene>
<evidence type="ECO:0000256" key="7">
    <source>
        <dbReference type="ARBA" id="ARBA00022763"/>
    </source>
</evidence>
<organism evidence="20">
    <name type="scientific">Ostreococcus tauri</name>
    <name type="common">Marine green alga</name>
    <dbReference type="NCBI Taxonomy" id="70448"/>
    <lineage>
        <taxon>Eukaryota</taxon>
        <taxon>Viridiplantae</taxon>
        <taxon>Chlorophyta</taxon>
        <taxon>Mamiellophyceae</taxon>
        <taxon>Mamiellales</taxon>
        <taxon>Bathycoccaceae</taxon>
        <taxon>Ostreococcus</taxon>
    </lineage>
</organism>
<keyword evidence="5" id="KW-0540">Nuclease</keyword>
<dbReference type="InterPro" id="IPR008918">
    <property type="entry name" value="HhH2"/>
</dbReference>
<evidence type="ECO:0000256" key="3">
    <source>
        <dbReference type="ARBA" id="ARBA00010563"/>
    </source>
</evidence>
<dbReference type="SUPFAM" id="SSF88723">
    <property type="entry name" value="PIN domain-like"/>
    <property type="match status" value="1"/>
</dbReference>
<keyword evidence="10" id="KW-0269">Exonuclease</keyword>
<name>A0A1Y5I647_OSTTA</name>
<evidence type="ECO:0000256" key="9">
    <source>
        <dbReference type="ARBA" id="ARBA00022801"/>
    </source>
</evidence>
<reference evidence="20" key="1">
    <citation type="submission" date="2017-04" db="EMBL/GenBank/DDBJ databases">
        <title>Population genomics of picophytoplankton unveils novel chromosome hypervariability.</title>
        <authorList>
            <consortium name="DOE Joint Genome Institute"/>
            <person name="Blanc-Mathieu R."/>
            <person name="Krasovec M."/>
            <person name="Hebrard M."/>
            <person name="Yau S."/>
            <person name="Desgranges E."/>
            <person name="Martin J."/>
            <person name="Schackwitz W."/>
            <person name="Kuo A."/>
            <person name="Salin G."/>
            <person name="Donnadieu C."/>
            <person name="Desdevises Y."/>
            <person name="Sanchez-Ferandin S."/>
            <person name="Moreau H."/>
            <person name="Rivals E."/>
            <person name="Grigoriev I.V."/>
            <person name="Grimsley N."/>
            <person name="Eyre-Walker A."/>
            <person name="Piganeau G."/>
        </authorList>
    </citation>
    <scope>NUCLEOTIDE SEQUENCE [LARGE SCALE GENOMIC DNA]</scope>
    <source>
        <strain evidence="20">RCC 1115</strain>
    </source>
</reference>
<evidence type="ECO:0000256" key="11">
    <source>
        <dbReference type="ARBA" id="ARBA00022842"/>
    </source>
</evidence>
<keyword evidence="8" id="KW-0228">DNA excision</keyword>
<evidence type="ECO:0000256" key="5">
    <source>
        <dbReference type="ARBA" id="ARBA00022722"/>
    </source>
</evidence>
<accession>A0A1Y5I647</accession>
<dbReference type="FunFam" id="3.40.50.1010:FF:000002">
    <property type="entry name" value="Exonuclease 1, putative"/>
    <property type="match status" value="1"/>
</dbReference>
<dbReference type="InterPro" id="IPR036279">
    <property type="entry name" value="5-3_exonuclease_C_sf"/>
</dbReference>
<feature type="region of interest" description="Disordered" evidence="17">
    <location>
        <begin position="432"/>
        <end position="482"/>
    </location>
</feature>
<evidence type="ECO:0000259" key="19">
    <source>
        <dbReference type="SMART" id="SM00485"/>
    </source>
</evidence>
<evidence type="ECO:0000256" key="2">
    <source>
        <dbReference type="ARBA" id="ARBA00004123"/>
    </source>
</evidence>
<keyword evidence="6" id="KW-0479">Metal-binding</keyword>
<evidence type="ECO:0000256" key="14">
    <source>
        <dbReference type="ARBA" id="ARBA00023204"/>
    </source>
</evidence>
<dbReference type="SUPFAM" id="SSF47807">
    <property type="entry name" value="5' to 3' exonuclease, C-terminal subdomain"/>
    <property type="match status" value="1"/>
</dbReference>
<dbReference type="GO" id="GO:0035312">
    <property type="term" value="F:5'-3' DNA exonuclease activity"/>
    <property type="evidence" value="ECO:0007669"/>
    <property type="project" value="InterPro"/>
</dbReference>
<dbReference type="Pfam" id="PF00752">
    <property type="entry name" value="XPG_N"/>
    <property type="match status" value="1"/>
</dbReference>
<dbReference type="InterPro" id="IPR029060">
    <property type="entry name" value="PIN-like_dom_sf"/>
</dbReference>
<dbReference type="AlphaFoldDB" id="A0A1Y5I647"/>
<evidence type="ECO:0000256" key="4">
    <source>
        <dbReference type="ARBA" id="ARBA00020324"/>
    </source>
</evidence>
<protein>
    <recommendedName>
        <fullName evidence="4">Exonuclease 1</fullName>
    </recommendedName>
</protein>
<evidence type="ECO:0000256" key="12">
    <source>
        <dbReference type="ARBA" id="ARBA00022881"/>
    </source>
</evidence>
<feature type="domain" description="XPG N-terminal" evidence="19">
    <location>
        <begin position="1"/>
        <end position="100"/>
    </location>
</feature>
<keyword evidence="7" id="KW-0227">DNA damage</keyword>
<dbReference type="PANTHER" id="PTHR11081:SF65">
    <property type="entry name" value="DNA DAMAGE-INDUCIBLE PROTEIN DIN7-RELATED"/>
    <property type="match status" value="1"/>
</dbReference>
<keyword evidence="9" id="KW-0378">Hydrolase</keyword>
<dbReference type="EMBL" id="KZ155838">
    <property type="protein sequence ID" value="OUS42505.1"/>
    <property type="molecule type" value="Genomic_DNA"/>
</dbReference>
<dbReference type="GO" id="GO:0006281">
    <property type="term" value="P:DNA repair"/>
    <property type="evidence" value="ECO:0007669"/>
    <property type="project" value="UniProtKB-KW"/>
</dbReference>
<dbReference type="GO" id="GO:0017108">
    <property type="term" value="F:5'-flap endonuclease activity"/>
    <property type="evidence" value="ECO:0007669"/>
    <property type="project" value="TreeGrafter"/>
</dbReference>
<dbReference type="SMART" id="SM00279">
    <property type="entry name" value="HhH2"/>
    <property type="match status" value="1"/>
</dbReference>
<dbReference type="Pfam" id="PF00867">
    <property type="entry name" value="XPG_I"/>
    <property type="match status" value="1"/>
</dbReference>
<evidence type="ECO:0000259" key="18">
    <source>
        <dbReference type="SMART" id="SM00484"/>
    </source>
</evidence>
<dbReference type="SMART" id="SM00484">
    <property type="entry name" value="XPGI"/>
    <property type="match status" value="1"/>
</dbReference>
<proteinExistence type="inferred from homology"/>
<dbReference type="FunFam" id="1.10.150.20:FF:000011">
    <property type="entry name" value="exonuclease 1"/>
    <property type="match status" value="1"/>
</dbReference>
<dbReference type="InterPro" id="IPR006084">
    <property type="entry name" value="XPG/Rad2"/>
</dbReference>
<keyword evidence="14" id="KW-0234">DNA repair</keyword>
<keyword evidence="15" id="KW-0539">Nucleus</keyword>
<feature type="region of interest" description="Disordered" evidence="17">
    <location>
        <begin position="87"/>
        <end position="110"/>
    </location>
</feature>
<keyword evidence="12" id="KW-0267">Excision nuclease</keyword>
<feature type="region of interest" description="Disordered" evidence="17">
    <location>
        <begin position="533"/>
        <end position="589"/>
    </location>
</feature>
<evidence type="ECO:0000256" key="6">
    <source>
        <dbReference type="ARBA" id="ARBA00022723"/>
    </source>
</evidence>
<dbReference type="eggNOG" id="KOG2518">
    <property type="taxonomic scope" value="Eukaryota"/>
</dbReference>
<comment type="function">
    <text evidence="16">Putative 5'-&gt;3' double-stranded DNA exonuclease which may also contain a cryptic 3'-&gt;5' double-stranded DNA exonuclease activity. May be involved in DNA mismatch repair (MMR).</text>
</comment>
<dbReference type="PANTHER" id="PTHR11081">
    <property type="entry name" value="FLAP ENDONUCLEASE FAMILY MEMBER"/>
    <property type="match status" value="1"/>
</dbReference>
<dbReference type="CDD" id="cd09857">
    <property type="entry name" value="PIN_EXO1"/>
    <property type="match status" value="1"/>
</dbReference>
<keyword evidence="13" id="KW-0238">DNA-binding</keyword>
<feature type="domain" description="XPG-I" evidence="18">
    <location>
        <begin position="139"/>
        <end position="207"/>
    </location>
</feature>
<evidence type="ECO:0000256" key="8">
    <source>
        <dbReference type="ARBA" id="ARBA00022769"/>
    </source>
</evidence>
<comment type="similarity">
    <text evidence="3">Belongs to the XPG/RAD2 endonuclease family. EXO1 subfamily.</text>
</comment>
<dbReference type="Proteomes" id="UP000195557">
    <property type="component" value="Unassembled WGS sequence"/>
</dbReference>
<dbReference type="InterPro" id="IPR037315">
    <property type="entry name" value="EXO1_H3TH"/>
</dbReference>
<dbReference type="GO" id="GO:0005634">
    <property type="term" value="C:nucleus"/>
    <property type="evidence" value="ECO:0007669"/>
    <property type="project" value="UniProtKB-SubCell"/>
</dbReference>
<dbReference type="InterPro" id="IPR006085">
    <property type="entry name" value="XPG_DNA_repair_N"/>
</dbReference>
<evidence type="ECO:0000256" key="16">
    <source>
        <dbReference type="ARBA" id="ARBA00060210"/>
    </source>
</evidence>
<dbReference type="GO" id="GO:0003677">
    <property type="term" value="F:DNA binding"/>
    <property type="evidence" value="ECO:0007669"/>
    <property type="project" value="UniProtKB-KW"/>
</dbReference>
<dbReference type="InterPro" id="IPR006086">
    <property type="entry name" value="XPG-I_dom"/>
</dbReference>
<keyword evidence="11" id="KW-0460">Magnesium</keyword>
<feature type="compositionally biased region" description="Basic and acidic residues" evidence="17">
    <location>
        <begin position="87"/>
        <end position="105"/>
    </location>
</feature>
<dbReference type="InterPro" id="IPR044752">
    <property type="entry name" value="PIN-like_EXO1"/>
</dbReference>
<comment type="subcellular location">
    <subcellularLocation>
        <location evidence="2">Nucleus</location>
    </subcellularLocation>
</comment>
<evidence type="ECO:0000256" key="15">
    <source>
        <dbReference type="ARBA" id="ARBA00023242"/>
    </source>
</evidence>
<evidence type="ECO:0000256" key="1">
    <source>
        <dbReference type="ARBA" id="ARBA00001946"/>
    </source>
</evidence>